<dbReference type="EMBL" id="GGEC01000718">
    <property type="protein sequence ID" value="MBW81201.1"/>
    <property type="molecule type" value="Transcribed_RNA"/>
</dbReference>
<reference evidence="2" key="1">
    <citation type="submission" date="2018-02" db="EMBL/GenBank/DDBJ databases">
        <title>Rhizophora mucronata_Transcriptome.</title>
        <authorList>
            <person name="Meera S.P."/>
            <person name="Sreeshan A."/>
            <person name="Augustine A."/>
        </authorList>
    </citation>
    <scope>NUCLEOTIDE SEQUENCE</scope>
    <source>
        <tissue evidence="2">Leaf</tissue>
    </source>
</reference>
<protein>
    <submittedName>
        <fullName evidence="2">Uncharacterized protein</fullName>
    </submittedName>
</protein>
<evidence type="ECO:0000313" key="2">
    <source>
        <dbReference type="EMBL" id="MBW81201.1"/>
    </source>
</evidence>
<feature type="region of interest" description="Disordered" evidence="1">
    <location>
        <begin position="1"/>
        <end position="23"/>
    </location>
</feature>
<organism evidence="2">
    <name type="scientific">Rhizophora mucronata</name>
    <name type="common">Asiatic mangrove</name>
    <dbReference type="NCBI Taxonomy" id="61149"/>
    <lineage>
        <taxon>Eukaryota</taxon>
        <taxon>Viridiplantae</taxon>
        <taxon>Streptophyta</taxon>
        <taxon>Embryophyta</taxon>
        <taxon>Tracheophyta</taxon>
        <taxon>Spermatophyta</taxon>
        <taxon>Magnoliopsida</taxon>
        <taxon>eudicotyledons</taxon>
        <taxon>Gunneridae</taxon>
        <taxon>Pentapetalae</taxon>
        <taxon>rosids</taxon>
        <taxon>fabids</taxon>
        <taxon>Malpighiales</taxon>
        <taxon>Rhizophoraceae</taxon>
        <taxon>Rhizophora</taxon>
    </lineage>
</organism>
<proteinExistence type="predicted"/>
<dbReference type="AlphaFoldDB" id="A0A2P2IJ38"/>
<name>A0A2P2IJ38_RHIMU</name>
<accession>A0A2P2IJ38</accession>
<sequence>MAAMQTRASLPRESKTGSCQSQT</sequence>
<evidence type="ECO:0000256" key="1">
    <source>
        <dbReference type="SAM" id="MobiDB-lite"/>
    </source>
</evidence>